<dbReference type="RefSeq" id="XP_042922739.1">
    <property type="nucleotide sequence ID" value="XM_043064171.1"/>
</dbReference>
<dbReference type="GeneID" id="5716184"/>
<evidence type="ECO:0000313" key="2">
    <source>
        <dbReference type="Proteomes" id="UP000006906"/>
    </source>
</evidence>
<reference evidence="1 2" key="1">
    <citation type="journal article" date="2007" name="Science">
        <title>The Chlamydomonas genome reveals the evolution of key animal and plant functions.</title>
        <authorList>
            <person name="Merchant S.S."/>
            <person name="Prochnik S.E."/>
            <person name="Vallon O."/>
            <person name="Harris E.H."/>
            <person name="Karpowicz S.J."/>
            <person name="Witman G.B."/>
            <person name="Terry A."/>
            <person name="Salamov A."/>
            <person name="Fritz-Laylin L.K."/>
            <person name="Marechal-Drouard L."/>
            <person name="Marshall W.F."/>
            <person name="Qu L.H."/>
            <person name="Nelson D.R."/>
            <person name="Sanderfoot A.A."/>
            <person name="Spalding M.H."/>
            <person name="Kapitonov V.V."/>
            <person name="Ren Q."/>
            <person name="Ferris P."/>
            <person name="Lindquist E."/>
            <person name="Shapiro H."/>
            <person name="Lucas S.M."/>
            <person name="Grimwood J."/>
            <person name="Schmutz J."/>
            <person name="Cardol P."/>
            <person name="Cerutti H."/>
            <person name="Chanfreau G."/>
            <person name="Chen C.L."/>
            <person name="Cognat V."/>
            <person name="Croft M.T."/>
            <person name="Dent R."/>
            <person name="Dutcher S."/>
            <person name="Fernandez E."/>
            <person name="Fukuzawa H."/>
            <person name="Gonzalez-Ballester D."/>
            <person name="Gonzalez-Halphen D."/>
            <person name="Hallmann A."/>
            <person name="Hanikenne M."/>
            <person name="Hippler M."/>
            <person name="Inwood W."/>
            <person name="Jabbari K."/>
            <person name="Kalanon M."/>
            <person name="Kuras R."/>
            <person name="Lefebvre P.A."/>
            <person name="Lemaire S.D."/>
            <person name="Lobanov A.V."/>
            <person name="Lohr M."/>
            <person name="Manuell A."/>
            <person name="Meier I."/>
            <person name="Mets L."/>
            <person name="Mittag M."/>
            <person name="Mittelmeier T."/>
            <person name="Moroney J.V."/>
            <person name="Moseley J."/>
            <person name="Napoli C."/>
            <person name="Nedelcu A.M."/>
            <person name="Niyogi K."/>
            <person name="Novoselov S.V."/>
            <person name="Paulsen I.T."/>
            <person name="Pazour G."/>
            <person name="Purton S."/>
            <person name="Ral J.P."/>
            <person name="Riano-Pachon D.M."/>
            <person name="Riekhof W."/>
            <person name="Rymarquis L."/>
            <person name="Schroda M."/>
            <person name="Stern D."/>
            <person name="Umen J."/>
            <person name="Willows R."/>
            <person name="Wilson N."/>
            <person name="Zimmer S.L."/>
            <person name="Allmer J."/>
            <person name="Balk J."/>
            <person name="Bisova K."/>
            <person name="Chen C.J."/>
            <person name="Elias M."/>
            <person name="Gendler K."/>
            <person name="Hauser C."/>
            <person name="Lamb M.R."/>
            <person name="Ledford H."/>
            <person name="Long J.C."/>
            <person name="Minagawa J."/>
            <person name="Page M.D."/>
            <person name="Pan J."/>
            <person name="Pootakham W."/>
            <person name="Roje S."/>
            <person name="Rose A."/>
            <person name="Stahlberg E."/>
            <person name="Terauchi A.M."/>
            <person name="Yang P."/>
            <person name="Ball S."/>
            <person name="Bowler C."/>
            <person name="Dieckmann C.L."/>
            <person name="Gladyshev V.N."/>
            <person name="Green P."/>
            <person name="Jorgensen R."/>
            <person name="Mayfield S."/>
            <person name="Mueller-Roeber B."/>
            <person name="Rajamani S."/>
            <person name="Sayre R.T."/>
            <person name="Brokstein P."/>
            <person name="Dubchak I."/>
            <person name="Goodstein D."/>
            <person name="Hornick L."/>
            <person name="Huang Y.W."/>
            <person name="Jhaveri J."/>
            <person name="Luo Y."/>
            <person name="Martinez D."/>
            <person name="Ngau W.C."/>
            <person name="Otillar B."/>
            <person name="Poliakov A."/>
            <person name="Porter A."/>
            <person name="Szajkowski L."/>
            <person name="Werner G."/>
            <person name="Zhou K."/>
            <person name="Grigoriev I.V."/>
            <person name="Rokhsar D.S."/>
            <person name="Grossman A.R."/>
        </authorList>
    </citation>
    <scope>NUCLEOTIDE SEQUENCE [LARGE SCALE GENOMIC DNA]</scope>
    <source>
        <strain evidence="2">CC-503</strain>
    </source>
</reference>
<dbReference type="PaxDb" id="3055-EDP05702"/>
<protein>
    <submittedName>
        <fullName evidence="1">Uncharacterized protein</fullName>
    </submittedName>
</protein>
<name>A0A2K3DJW0_CHLRE</name>
<dbReference type="KEGG" id="cre:CHLRE_07g329950v5"/>
<accession>A0A2K3DJW0</accession>
<dbReference type="Proteomes" id="UP000006906">
    <property type="component" value="Chromosome 7"/>
</dbReference>
<dbReference type="AlphaFoldDB" id="A0A2K3DJW0"/>
<organism evidence="1 2">
    <name type="scientific">Chlamydomonas reinhardtii</name>
    <name type="common">Chlamydomonas smithii</name>
    <dbReference type="NCBI Taxonomy" id="3055"/>
    <lineage>
        <taxon>Eukaryota</taxon>
        <taxon>Viridiplantae</taxon>
        <taxon>Chlorophyta</taxon>
        <taxon>core chlorophytes</taxon>
        <taxon>Chlorophyceae</taxon>
        <taxon>CS clade</taxon>
        <taxon>Chlamydomonadales</taxon>
        <taxon>Chlamydomonadaceae</taxon>
        <taxon>Chlamydomonas</taxon>
    </lineage>
</organism>
<dbReference type="Gramene" id="PNW80798">
    <property type="protein sequence ID" value="PNW80798"/>
    <property type="gene ID" value="CHLRE_07g329950v5"/>
</dbReference>
<dbReference type="ExpressionAtlas" id="A0A2K3DJW0">
    <property type="expression patterns" value="baseline and differential"/>
</dbReference>
<dbReference type="EMBL" id="CM008968">
    <property type="protein sequence ID" value="PNW80798.1"/>
    <property type="molecule type" value="Genomic_DNA"/>
</dbReference>
<dbReference type="OrthoDB" id="536467at2759"/>
<dbReference type="InParanoid" id="A0A2K3DJW0"/>
<proteinExistence type="predicted"/>
<gene>
    <name evidence="1" type="ORF">CHLRE_07g329950v5</name>
</gene>
<evidence type="ECO:0000313" key="1">
    <source>
        <dbReference type="EMBL" id="PNW80798.1"/>
    </source>
</evidence>
<sequence>MLLAKCGASSDQQEPKYIQVQHCIVDKLSEHATVSAFIIKDQQQLEDLLNRLNSSGLVKMANEEEEPAAVTALPVNVIDFNDLEGGQLYLAQEASSILYSARRQPGSMVGAQKNEMTQAVERDAQAEDPSCVVQPELRKLTDSGGRDEMEVDGVIMCNDKAFALSHKSTYSGGSMITEIANKASTIQRKSALPEYAGTPYECFKGKEVVPVFMAENVVPEKSDIVRNACRVQRVRLYRRTGNTIGPWASMKRPERMAVAARGTMRRVLPRAPMHSILRVCGC</sequence>
<keyword evidence="2" id="KW-1185">Reference proteome</keyword>